<comment type="subcellular location">
    <subcellularLocation>
        <location evidence="1">Cell membrane</location>
        <topology evidence="1">Multi-pass membrane protein</topology>
    </subcellularLocation>
</comment>
<dbReference type="KEGG" id="upi:EJG51_008620"/>
<keyword evidence="5" id="KW-0479">Metal-binding</keyword>
<keyword evidence="8" id="KW-1133">Transmembrane helix</keyword>
<dbReference type="InterPro" id="IPR001915">
    <property type="entry name" value="Peptidase_M48"/>
</dbReference>
<comment type="similarity">
    <text evidence="11">Belongs to the peptidase M48 family.</text>
</comment>
<evidence type="ECO:0000313" key="14">
    <source>
        <dbReference type="Proteomes" id="UP000274350"/>
    </source>
</evidence>
<dbReference type="GO" id="GO:0005886">
    <property type="term" value="C:plasma membrane"/>
    <property type="evidence" value="ECO:0007669"/>
    <property type="project" value="UniProtKB-SubCell"/>
</dbReference>
<evidence type="ECO:0000256" key="2">
    <source>
        <dbReference type="ARBA" id="ARBA00022475"/>
    </source>
</evidence>
<keyword evidence="4" id="KW-0812">Transmembrane</keyword>
<keyword evidence="6 11" id="KW-0378">Hydrolase</keyword>
<evidence type="ECO:0000256" key="4">
    <source>
        <dbReference type="ARBA" id="ARBA00022692"/>
    </source>
</evidence>
<dbReference type="PANTHER" id="PTHR43221">
    <property type="entry name" value="PROTEASE HTPX"/>
    <property type="match status" value="1"/>
</dbReference>
<sequence>MLEHIARKLDIEAPIEIHLIGAASAFISSKRNWYGRVQSLQVGVGLPLLSSLSNIELGSVMAHEFGHFVAGDLSLGPWVYRTRKSLTTTVNNLDDSLFFLDIIFRLYGLWVLRLSSGVSRAQEFSADAFAVQCFGVKATRAALEKIHLIEPMWSAYLDHELCPAITRGSRLPVFEGFRRFCKPGVKRTEVQAAISHAEVRPTAEFDSHPSLADRVAAMAPGATPSYPPLSECLQLVGGELAAENAWYTMFEHDELIISDWDSYGTQILQKQIELRFADSWMAPKQLEFSELVVMAQQVDKLWDKLRPQDVSFLSPLGKRNHVLEILEEWITANLCHRGFTPVVKPGQALTLIRDQQTVQPAELLKAALNGKLKSAMLAQYDLQAAA</sequence>
<keyword evidence="10" id="KW-0472">Membrane</keyword>
<evidence type="ECO:0000256" key="5">
    <source>
        <dbReference type="ARBA" id="ARBA00022723"/>
    </source>
</evidence>
<evidence type="ECO:0000256" key="6">
    <source>
        <dbReference type="ARBA" id="ARBA00022801"/>
    </source>
</evidence>
<dbReference type="GO" id="GO:0004222">
    <property type="term" value="F:metalloendopeptidase activity"/>
    <property type="evidence" value="ECO:0007669"/>
    <property type="project" value="InterPro"/>
</dbReference>
<evidence type="ECO:0000256" key="8">
    <source>
        <dbReference type="ARBA" id="ARBA00022989"/>
    </source>
</evidence>
<dbReference type="CDD" id="cd07328">
    <property type="entry name" value="M48_Ste24p_like"/>
    <property type="match status" value="1"/>
</dbReference>
<protein>
    <submittedName>
        <fullName evidence="13">M48 family metalloprotease</fullName>
    </submittedName>
</protein>
<evidence type="ECO:0000256" key="7">
    <source>
        <dbReference type="ARBA" id="ARBA00022833"/>
    </source>
</evidence>
<dbReference type="GO" id="GO:0046872">
    <property type="term" value="F:metal ion binding"/>
    <property type="evidence" value="ECO:0007669"/>
    <property type="project" value="UniProtKB-KW"/>
</dbReference>
<evidence type="ECO:0000256" key="10">
    <source>
        <dbReference type="ARBA" id="ARBA00023136"/>
    </source>
</evidence>
<evidence type="ECO:0000256" key="1">
    <source>
        <dbReference type="ARBA" id="ARBA00004651"/>
    </source>
</evidence>
<evidence type="ECO:0000259" key="12">
    <source>
        <dbReference type="Pfam" id="PF01435"/>
    </source>
</evidence>
<proteinExistence type="inferred from homology"/>
<name>A0A6M4A563_9BURK</name>
<evidence type="ECO:0000313" key="13">
    <source>
        <dbReference type="EMBL" id="QJQ05900.1"/>
    </source>
</evidence>
<evidence type="ECO:0000256" key="11">
    <source>
        <dbReference type="RuleBase" id="RU003983"/>
    </source>
</evidence>
<evidence type="ECO:0000256" key="9">
    <source>
        <dbReference type="ARBA" id="ARBA00023049"/>
    </source>
</evidence>
<dbReference type="PANTHER" id="PTHR43221:SF1">
    <property type="entry name" value="PROTEASE HTPX"/>
    <property type="match status" value="1"/>
</dbReference>
<keyword evidence="14" id="KW-1185">Reference proteome</keyword>
<organism evidence="13 14">
    <name type="scientific">Undibacterium piscinae</name>
    <dbReference type="NCBI Taxonomy" id="2495591"/>
    <lineage>
        <taxon>Bacteria</taxon>
        <taxon>Pseudomonadati</taxon>
        <taxon>Pseudomonadota</taxon>
        <taxon>Betaproteobacteria</taxon>
        <taxon>Burkholderiales</taxon>
        <taxon>Oxalobacteraceae</taxon>
        <taxon>Undibacterium</taxon>
    </lineage>
</organism>
<keyword evidence="3 11" id="KW-0645">Protease</keyword>
<dbReference type="GO" id="GO:0006508">
    <property type="term" value="P:proteolysis"/>
    <property type="evidence" value="ECO:0007669"/>
    <property type="project" value="UniProtKB-KW"/>
</dbReference>
<reference evidence="13 14" key="1">
    <citation type="journal article" date="2019" name="Int. J. Syst. Evol. Microbiol.">
        <title>Undibacterium piscinae sp. nov., isolated from Korean shiner intestine.</title>
        <authorList>
            <person name="Lee S.Y."/>
            <person name="Kang W."/>
            <person name="Kim P.S."/>
            <person name="Kim H.S."/>
            <person name="Sung H."/>
            <person name="Shin N.R."/>
            <person name="Whon T.W."/>
            <person name="Yun J.H."/>
            <person name="Lee J.Y."/>
            <person name="Lee J.Y."/>
            <person name="Jung M.J."/>
            <person name="Jeong Y.S."/>
            <person name="Tak E.J."/>
            <person name="Han J.E."/>
            <person name="Hyun D.W."/>
            <person name="Kang M.S."/>
            <person name="Lee K.E."/>
            <person name="Lee B.H."/>
            <person name="Bae J.W."/>
        </authorList>
    </citation>
    <scope>NUCLEOTIDE SEQUENCE [LARGE SCALE GENOMIC DNA]</scope>
    <source>
        <strain evidence="13 14">S11R28</strain>
    </source>
</reference>
<accession>A0A6M4A563</accession>
<feature type="domain" description="Peptidase M48" evidence="12">
    <location>
        <begin position="33"/>
        <end position="218"/>
    </location>
</feature>
<keyword evidence="2" id="KW-1003">Cell membrane</keyword>
<dbReference type="InterPro" id="IPR050083">
    <property type="entry name" value="HtpX_protease"/>
</dbReference>
<dbReference type="Proteomes" id="UP000274350">
    <property type="component" value="Chromosome"/>
</dbReference>
<keyword evidence="9 11" id="KW-0482">Metalloprotease</keyword>
<keyword evidence="7 11" id="KW-0862">Zinc</keyword>
<dbReference type="EMBL" id="CP051152">
    <property type="protein sequence ID" value="QJQ05900.1"/>
    <property type="molecule type" value="Genomic_DNA"/>
</dbReference>
<gene>
    <name evidence="13" type="ORF">EJG51_008620</name>
</gene>
<evidence type="ECO:0000256" key="3">
    <source>
        <dbReference type="ARBA" id="ARBA00022670"/>
    </source>
</evidence>
<dbReference type="AlphaFoldDB" id="A0A6M4A563"/>
<dbReference type="Pfam" id="PF01435">
    <property type="entry name" value="Peptidase_M48"/>
    <property type="match status" value="1"/>
</dbReference>
<comment type="cofactor">
    <cofactor evidence="11">
        <name>Zn(2+)</name>
        <dbReference type="ChEBI" id="CHEBI:29105"/>
    </cofactor>
    <text evidence="11">Binds 1 zinc ion per subunit.</text>
</comment>